<evidence type="ECO:0000256" key="5">
    <source>
        <dbReference type="ARBA" id="ARBA00022723"/>
    </source>
</evidence>
<protein>
    <recommendedName>
        <fullName evidence="12">Peptidase M14 domain-containing protein</fullName>
    </recommendedName>
</protein>
<dbReference type="SMART" id="SM00631">
    <property type="entry name" value="Zn_pept"/>
    <property type="match status" value="1"/>
</dbReference>
<evidence type="ECO:0000256" key="4">
    <source>
        <dbReference type="ARBA" id="ARBA00022670"/>
    </source>
</evidence>
<dbReference type="PROSITE" id="PS52035">
    <property type="entry name" value="PEPTIDASE_M14"/>
    <property type="match status" value="1"/>
</dbReference>
<evidence type="ECO:0000256" key="2">
    <source>
        <dbReference type="ARBA" id="ARBA00005988"/>
    </source>
</evidence>
<dbReference type="InterPro" id="IPR003146">
    <property type="entry name" value="M14A_act_pep"/>
</dbReference>
<keyword evidence="3" id="KW-0121">Carboxypeptidase</keyword>
<gene>
    <name evidence="13" type="primary">5572636</name>
</gene>
<dbReference type="InterPro" id="IPR036990">
    <property type="entry name" value="M14A-like_propep"/>
</dbReference>
<reference evidence="13 14" key="1">
    <citation type="submission" date="2017-06" db="EMBL/GenBank/DDBJ databases">
        <title>Aedes aegypti genome working group (AGWG) sequencing and assembly.</title>
        <authorList>
            <consortium name="Aedes aegypti Genome Working Group (AGWG)"/>
            <person name="Matthews B.J."/>
        </authorList>
    </citation>
    <scope>NUCLEOTIDE SEQUENCE [LARGE SCALE GENOMIC DNA]</scope>
    <source>
        <strain evidence="13 14">LVP_AGWG</strain>
    </source>
</reference>
<name>A0A6I8TYH3_AEDAE</name>
<keyword evidence="10" id="KW-1015">Disulfide bond</keyword>
<dbReference type="Gene3D" id="3.40.630.10">
    <property type="entry name" value="Zn peptidases"/>
    <property type="match status" value="1"/>
</dbReference>
<dbReference type="SUPFAM" id="SSF53187">
    <property type="entry name" value="Zn-dependent exopeptidases"/>
    <property type="match status" value="1"/>
</dbReference>
<comment type="similarity">
    <text evidence="2 11">Belongs to the peptidase M14 family.</text>
</comment>
<keyword evidence="7" id="KW-0378">Hydrolase</keyword>
<dbReference type="PANTHER" id="PTHR11705:SF140">
    <property type="entry name" value="FI02848P-RELATED"/>
    <property type="match status" value="1"/>
</dbReference>
<evidence type="ECO:0000313" key="14">
    <source>
        <dbReference type="Proteomes" id="UP000008820"/>
    </source>
</evidence>
<evidence type="ECO:0000313" key="13">
    <source>
        <dbReference type="EnsemblMetazoa" id="AAEL020195-PA"/>
    </source>
</evidence>
<dbReference type="GO" id="GO:0004181">
    <property type="term" value="F:metallocarboxypeptidase activity"/>
    <property type="evidence" value="ECO:0007669"/>
    <property type="project" value="InterPro"/>
</dbReference>
<keyword evidence="4" id="KW-0645">Protease</keyword>
<dbReference type="PRINTS" id="PR00765">
    <property type="entry name" value="CRBOXYPTASEA"/>
</dbReference>
<dbReference type="AlphaFoldDB" id="A0A6I8TYH3"/>
<evidence type="ECO:0000256" key="3">
    <source>
        <dbReference type="ARBA" id="ARBA00022645"/>
    </source>
</evidence>
<dbReference type="OrthoDB" id="3626597at2759"/>
<feature type="active site" description="Proton donor/acceptor" evidence="11">
    <location>
        <position position="398"/>
    </location>
</feature>
<dbReference type="Gene3D" id="3.30.70.340">
    <property type="entry name" value="Metallocarboxypeptidase-like"/>
    <property type="match status" value="1"/>
</dbReference>
<evidence type="ECO:0000256" key="10">
    <source>
        <dbReference type="ARBA" id="ARBA00023157"/>
    </source>
</evidence>
<dbReference type="InParanoid" id="A0A6I8TYH3"/>
<dbReference type="GO" id="GO:0006508">
    <property type="term" value="P:proteolysis"/>
    <property type="evidence" value="ECO:0007669"/>
    <property type="project" value="UniProtKB-KW"/>
</dbReference>
<evidence type="ECO:0000256" key="1">
    <source>
        <dbReference type="ARBA" id="ARBA00001947"/>
    </source>
</evidence>
<dbReference type="PANTHER" id="PTHR11705">
    <property type="entry name" value="PROTEASE FAMILY M14 CARBOXYPEPTIDASE A,B"/>
    <property type="match status" value="1"/>
</dbReference>
<organism evidence="13 14">
    <name type="scientific">Aedes aegypti</name>
    <name type="common">Yellowfever mosquito</name>
    <name type="synonym">Culex aegypti</name>
    <dbReference type="NCBI Taxonomy" id="7159"/>
    <lineage>
        <taxon>Eukaryota</taxon>
        <taxon>Metazoa</taxon>
        <taxon>Ecdysozoa</taxon>
        <taxon>Arthropoda</taxon>
        <taxon>Hexapoda</taxon>
        <taxon>Insecta</taxon>
        <taxon>Pterygota</taxon>
        <taxon>Neoptera</taxon>
        <taxon>Endopterygota</taxon>
        <taxon>Diptera</taxon>
        <taxon>Nematocera</taxon>
        <taxon>Culicoidea</taxon>
        <taxon>Culicidae</taxon>
        <taxon>Culicinae</taxon>
        <taxon>Aedini</taxon>
        <taxon>Aedes</taxon>
        <taxon>Stegomyia</taxon>
    </lineage>
</organism>
<keyword evidence="8" id="KW-0862">Zinc</keyword>
<dbReference type="FunFam" id="3.40.630.10:FF:000084">
    <property type="entry name" value="Carboxypeptidase B2"/>
    <property type="match status" value="1"/>
</dbReference>
<keyword evidence="9" id="KW-0482">Metalloprotease</keyword>
<proteinExistence type="inferred from homology"/>
<evidence type="ECO:0000256" key="11">
    <source>
        <dbReference type="PROSITE-ProRule" id="PRU01379"/>
    </source>
</evidence>
<feature type="domain" description="Peptidase M14" evidence="12">
    <location>
        <begin position="142"/>
        <end position="435"/>
    </location>
</feature>
<dbReference type="EnsemblMetazoa" id="AAEL020195-RA">
    <property type="protein sequence ID" value="AAEL020195-PA"/>
    <property type="gene ID" value="AAEL020195"/>
</dbReference>
<dbReference type="Proteomes" id="UP000008820">
    <property type="component" value="Chromosome 2"/>
</dbReference>
<evidence type="ECO:0000259" key="12">
    <source>
        <dbReference type="PROSITE" id="PS52035"/>
    </source>
</evidence>
<keyword evidence="6" id="KW-0732">Signal</keyword>
<accession>A0A6I8TYH3</accession>
<keyword evidence="14" id="KW-1185">Reference proteome</keyword>
<dbReference type="Pfam" id="PF00246">
    <property type="entry name" value="Peptidase_M14"/>
    <property type="match status" value="1"/>
</dbReference>
<reference evidence="13" key="2">
    <citation type="submission" date="2020-05" db="UniProtKB">
        <authorList>
            <consortium name="EnsemblMetazoa"/>
        </authorList>
    </citation>
    <scope>IDENTIFICATION</scope>
    <source>
        <strain evidence="13">LVP_AGWG</strain>
    </source>
</reference>
<dbReference type="SUPFAM" id="SSF54897">
    <property type="entry name" value="Protease propeptides/inhibitors"/>
    <property type="match status" value="1"/>
</dbReference>
<evidence type="ECO:0000256" key="6">
    <source>
        <dbReference type="ARBA" id="ARBA00022729"/>
    </source>
</evidence>
<dbReference type="Pfam" id="PF02244">
    <property type="entry name" value="Propep_M14"/>
    <property type="match status" value="1"/>
</dbReference>
<dbReference type="GO" id="GO:0005615">
    <property type="term" value="C:extracellular space"/>
    <property type="evidence" value="ECO:0007669"/>
    <property type="project" value="TreeGrafter"/>
</dbReference>
<dbReference type="GO" id="GO:0008270">
    <property type="term" value="F:zinc ion binding"/>
    <property type="evidence" value="ECO:0007669"/>
    <property type="project" value="InterPro"/>
</dbReference>
<evidence type="ECO:0000256" key="7">
    <source>
        <dbReference type="ARBA" id="ARBA00022801"/>
    </source>
</evidence>
<keyword evidence="5" id="KW-0479">Metal-binding</keyword>
<evidence type="ECO:0000256" key="8">
    <source>
        <dbReference type="ARBA" id="ARBA00022833"/>
    </source>
</evidence>
<comment type="cofactor">
    <cofactor evidence="1">
        <name>Zn(2+)</name>
        <dbReference type="ChEBI" id="CHEBI:29105"/>
    </cofactor>
</comment>
<sequence length="438" mass="49408">MSAQAAKKMQILGAVLLFSALLTSYAICEEVPYKGYKIYDVQTTTRSDLKFFQTVSRDLGLDILSSPKIGRKSSVIVSPSNDEIFRSFLSKQNVTHKLLQGDIQRLIDHERNSNDIHIRKRRTVQQNDTIPIVNFNGANFEYFWSLNDIYKYLNTLNEKYPNLVKVVDHGTTHENRSIKVITISTNGKVNGSRPIVLLDGGIHAREWASHMAVVYLIYQLVERSAENMDLLNNTDWVIMPVVNPDGYEYTQKDRLWRKNRSPNNNTVCFGTDLNRNFPIGWGNFGSECSVGYAGASPASEHETQALIRLMEKYSNATKVYLTVHSCGDFILYPFGYKYETAPNKKQLQSLGEQAAAAVRAINGPLYSVGSSSALLYPANGSDDYIYECLNVEYAYTLELSCGDSNKSSIFIISIAEMQRINKEAFEMFKVFGKFAGNK</sequence>
<dbReference type="InterPro" id="IPR000834">
    <property type="entry name" value="Peptidase_M14"/>
</dbReference>
<evidence type="ECO:0000256" key="9">
    <source>
        <dbReference type="ARBA" id="ARBA00023049"/>
    </source>
</evidence>
<dbReference type="CDD" id="cd03860">
    <property type="entry name" value="M14_CP_A-B_like"/>
    <property type="match status" value="1"/>
</dbReference>